<accession>A0A238VHM9</accession>
<name>A0A238VHM9_9FLAO</name>
<sequence>MKYQSDNTMLVETEWKFKIYKRWSLDFFGGTGKAFKSFDEFGPATWVYNYGLGFRYKLARLFDVDAGIDFAWSNNKDFAFSIVFGSAWNR</sequence>
<dbReference type="AlphaFoldDB" id="A0A238VHM9"/>
<evidence type="ECO:0008006" key="3">
    <source>
        <dbReference type="Google" id="ProtNLM"/>
    </source>
</evidence>
<dbReference type="Gene3D" id="2.40.160.50">
    <property type="entry name" value="membrane protein fhac: a member of the omp85/tpsb transporter family"/>
    <property type="match status" value="1"/>
</dbReference>
<dbReference type="EMBL" id="FZNT01000001">
    <property type="protein sequence ID" value="SNR33736.1"/>
    <property type="molecule type" value="Genomic_DNA"/>
</dbReference>
<dbReference type="Proteomes" id="UP000198384">
    <property type="component" value="Unassembled WGS sequence"/>
</dbReference>
<gene>
    <name evidence="1" type="ORF">SAMN06265371_101437</name>
</gene>
<evidence type="ECO:0000313" key="2">
    <source>
        <dbReference type="Proteomes" id="UP000198384"/>
    </source>
</evidence>
<keyword evidence="2" id="KW-1185">Reference proteome</keyword>
<proteinExistence type="predicted"/>
<organism evidence="1 2">
    <name type="scientific">Lutibacter agarilyticus</name>
    <dbReference type="NCBI Taxonomy" id="1109740"/>
    <lineage>
        <taxon>Bacteria</taxon>
        <taxon>Pseudomonadati</taxon>
        <taxon>Bacteroidota</taxon>
        <taxon>Flavobacteriia</taxon>
        <taxon>Flavobacteriales</taxon>
        <taxon>Flavobacteriaceae</taxon>
        <taxon>Lutibacter</taxon>
    </lineage>
</organism>
<reference evidence="1 2" key="1">
    <citation type="submission" date="2017-06" db="EMBL/GenBank/DDBJ databases">
        <authorList>
            <person name="Kim H.J."/>
            <person name="Triplett B.A."/>
        </authorList>
    </citation>
    <scope>NUCLEOTIDE SEQUENCE [LARGE SCALE GENOMIC DNA]</scope>
    <source>
        <strain evidence="1 2">DSM 29150</strain>
    </source>
</reference>
<protein>
    <recommendedName>
        <fullName evidence="3">Surface antigen</fullName>
    </recommendedName>
</protein>
<evidence type="ECO:0000313" key="1">
    <source>
        <dbReference type="EMBL" id="SNR33736.1"/>
    </source>
</evidence>
<dbReference type="OrthoDB" id="9771071at2"/>
<dbReference type="RefSeq" id="WP_089380080.1">
    <property type="nucleotide sequence ID" value="NZ_FZNT01000001.1"/>
</dbReference>